<dbReference type="GO" id="GO:0072659">
    <property type="term" value="P:protein localization to plasma membrane"/>
    <property type="evidence" value="ECO:0007669"/>
    <property type="project" value="TreeGrafter"/>
</dbReference>
<reference evidence="4" key="1">
    <citation type="submission" date="2022-11" db="UniProtKB">
        <authorList>
            <consortium name="EnsemblMetazoa"/>
        </authorList>
    </citation>
    <scope>IDENTIFICATION</scope>
</reference>
<dbReference type="PANTHER" id="PTHR16830">
    <property type="entry name" value="SH2 CONTAINING ADAPTOR PRAM-1 RELATED"/>
    <property type="match status" value="1"/>
</dbReference>
<dbReference type="InterPro" id="IPR043443">
    <property type="entry name" value="FYB1/2-like"/>
</dbReference>
<keyword evidence="1" id="KW-0597">Phosphoprotein</keyword>
<feature type="compositionally biased region" description="Basic and acidic residues" evidence="2">
    <location>
        <begin position="92"/>
        <end position="102"/>
    </location>
</feature>
<feature type="region of interest" description="Disordered" evidence="2">
    <location>
        <begin position="1"/>
        <end position="281"/>
    </location>
</feature>
<dbReference type="InterPro" id="IPR036028">
    <property type="entry name" value="SH3-like_dom_sf"/>
</dbReference>
<dbReference type="AlphaFoldDB" id="A0A914AVT7"/>
<dbReference type="OMA" id="RAHFENE"/>
<dbReference type="OrthoDB" id="10071033at2759"/>
<evidence type="ECO:0000259" key="3">
    <source>
        <dbReference type="Pfam" id="PF14603"/>
    </source>
</evidence>
<feature type="compositionally biased region" description="Low complexity" evidence="2">
    <location>
        <begin position="103"/>
        <end position="116"/>
    </location>
</feature>
<dbReference type="SUPFAM" id="SSF50044">
    <property type="entry name" value="SH3-domain"/>
    <property type="match status" value="1"/>
</dbReference>
<keyword evidence="5" id="KW-1185">Reference proteome</keyword>
<dbReference type="GO" id="GO:0007229">
    <property type="term" value="P:integrin-mediated signaling pathway"/>
    <property type="evidence" value="ECO:0007669"/>
    <property type="project" value="InterPro"/>
</dbReference>
<name>A0A914AVT7_PATMI</name>
<dbReference type="GO" id="GO:0005886">
    <property type="term" value="C:plasma membrane"/>
    <property type="evidence" value="ECO:0007669"/>
    <property type="project" value="InterPro"/>
</dbReference>
<feature type="compositionally biased region" description="Polar residues" evidence="2">
    <location>
        <begin position="221"/>
        <end position="231"/>
    </location>
</feature>
<dbReference type="RefSeq" id="XP_038068215.1">
    <property type="nucleotide sequence ID" value="XM_038212287.1"/>
</dbReference>
<feature type="compositionally biased region" description="Basic and acidic residues" evidence="2">
    <location>
        <begin position="453"/>
        <end position="498"/>
    </location>
</feature>
<dbReference type="PANTHER" id="PTHR16830:SF12">
    <property type="entry name" value="PDZ DOMAIN-CONTAINING PROTEIN"/>
    <property type="match status" value="1"/>
</dbReference>
<dbReference type="GeneID" id="119737733"/>
<protein>
    <recommendedName>
        <fullName evidence="3">Helically-extended SH3 domain-containing protein</fullName>
    </recommendedName>
</protein>
<accession>A0A914AVT7</accession>
<dbReference type="Pfam" id="PF14603">
    <property type="entry name" value="hSH3"/>
    <property type="match status" value="1"/>
</dbReference>
<evidence type="ECO:0000313" key="4">
    <source>
        <dbReference type="EnsemblMetazoa" id="XP_038068215.1"/>
    </source>
</evidence>
<feature type="domain" description="Helically-extended SH3" evidence="3">
    <location>
        <begin position="497"/>
        <end position="578"/>
    </location>
</feature>
<feature type="compositionally biased region" description="Basic and acidic residues" evidence="2">
    <location>
        <begin position="373"/>
        <end position="383"/>
    </location>
</feature>
<feature type="compositionally biased region" description="Low complexity" evidence="2">
    <location>
        <begin position="434"/>
        <end position="447"/>
    </location>
</feature>
<sequence>MSCGEVEDLQEGSSDSKEENSVKNIASMFNQPNQSAGMARPAVAAKPTVGSKPSVLAKPPGKLDLNSSIKIIGPNVRSPRFEKPSNGAVKSPSKDSLKRDSPKPAAAPAKAPVGGPVMPGTNMAEILNMRNMLKKAPVPAPSPTTSQSEPRVDFKRSLKKSPVAPPTRTTPSLHQKTAPPSQGTDEMDTSSKENISTSKSEGDCSSLSSFTSDSSIPRRGSATSQKTTGDNQKPILEILPPLETIGPAPRKPAKPVNVKLPKSAAMPPSANPEPIDSGADSGEIYDDVAVETNKRFSLIPTMDSDEETGDDIYDDTEVVPSAPLPPLPACLSIPTIAQTSGPDDGPQEIYDDVSLEGESEELYEALDVSTEDAQQKRQPEKTWPKVKTKGRSTSVGSTCKKNRPTSKWYVSRDAAATDVKRPSIESSDSADVASRPTTTPSSLLSPRKTMSTKKQEEKQRKEQERLEKERRKKEEEMRKKREKEEKKRKEKEEKEMKKKFNIKGEIQVLDSGTVTQDCGSDYERTDLICKRGDRLEVLRRDGNPPGKWLARDLQGRYGFVDADFVAIETDFQEPYDDVIPCDGSGSEEEEEQEIYEAFD</sequence>
<proteinExistence type="predicted"/>
<feature type="compositionally biased region" description="Acidic residues" evidence="2">
    <location>
        <begin position="1"/>
        <end position="10"/>
    </location>
</feature>
<feature type="compositionally biased region" description="Acidic residues" evidence="2">
    <location>
        <begin position="303"/>
        <end position="317"/>
    </location>
</feature>
<dbReference type="GO" id="GO:0050852">
    <property type="term" value="P:T cell receptor signaling pathway"/>
    <property type="evidence" value="ECO:0007669"/>
    <property type="project" value="TreeGrafter"/>
</dbReference>
<evidence type="ECO:0000256" key="2">
    <source>
        <dbReference type="SAM" id="MobiDB-lite"/>
    </source>
</evidence>
<feature type="region of interest" description="Disordered" evidence="2">
    <location>
        <begin position="296"/>
        <end position="350"/>
    </location>
</feature>
<feature type="compositionally biased region" description="Low complexity" evidence="2">
    <location>
        <begin position="205"/>
        <end position="215"/>
    </location>
</feature>
<dbReference type="EnsemblMetazoa" id="XM_038212287.1">
    <property type="protein sequence ID" value="XP_038068215.1"/>
    <property type="gene ID" value="LOC119737733"/>
</dbReference>
<dbReference type="InterPro" id="IPR029294">
    <property type="entry name" value="hSH3"/>
</dbReference>
<dbReference type="Gene3D" id="2.30.30.40">
    <property type="entry name" value="SH3 Domains"/>
    <property type="match status" value="1"/>
</dbReference>
<evidence type="ECO:0000256" key="1">
    <source>
        <dbReference type="ARBA" id="ARBA00022553"/>
    </source>
</evidence>
<feature type="compositionally biased region" description="Polar residues" evidence="2">
    <location>
        <begin position="167"/>
        <end position="184"/>
    </location>
</feature>
<evidence type="ECO:0000313" key="5">
    <source>
        <dbReference type="Proteomes" id="UP000887568"/>
    </source>
</evidence>
<dbReference type="Proteomes" id="UP000887568">
    <property type="component" value="Unplaced"/>
</dbReference>
<feature type="region of interest" description="Disordered" evidence="2">
    <location>
        <begin position="364"/>
        <end position="502"/>
    </location>
</feature>
<feature type="compositionally biased region" description="Polar residues" evidence="2">
    <location>
        <begin position="22"/>
        <end position="36"/>
    </location>
</feature>
<organism evidence="4 5">
    <name type="scientific">Patiria miniata</name>
    <name type="common">Bat star</name>
    <name type="synonym">Asterina miniata</name>
    <dbReference type="NCBI Taxonomy" id="46514"/>
    <lineage>
        <taxon>Eukaryota</taxon>
        <taxon>Metazoa</taxon>
        <taxon>Echinodermata</taxon>
        <taxon>Eleutherozoa</taxon>
        <taxon>Asterozoa</taxon>
        <taxon>Asteroidea</taxon>
        <taxon>Valvatacea</taxon>
        <taxon>Valvatida</taxon>
        <taxon>Asterinidae</taxon>
        <taxon>Patiria</taxon>
    </lineage>
</organism>
<feature type="region of interest" description="Disordered" evidence="2">
    <location>
        <begin position="575"/>
        <end position="599"/>
    </location>
</feature>
<feature type="compositionally biased region" description="Acidic residues" evidence="2">
    <location>
        <begin position="585"/>
        <end position="599"/>
    </location>
</feature>